<evidence type="ECO:0000313" key="3">
    <source>
        <dbReference type="Proteomes" id="UP001151760"/>
    </source>
</evidence>
<evidence type="ECO:0000256" key="1">
    <source>
        <dbReference type="SAM" id="MobiDB-lite"/>
    </source>
</evidence>
<organism evidence="2 3">
    <name type="scientific">Tanacetum coccineum</name>
    <dbReference type="NCBI Taxonomy" id="301880"/>
    <lineage>
        <taxon>Eukaryota</taxon>
        <taxon>Viridiplantae</taxon>
        <taxon>Streptophyta</taxon>
        <taxon>Embryophyta</taxon>
        <taxon>Tracheophyta</taxon>
        <taxon>Spermatophyta</taxon>
        <taxon>Magnoliopsida</taxon>
        <taxon>eudicotyledons</taxon>
        <taxon>Gunneridae</taxon>
        <taxon>Pentapetalae</taxon>
        <taxon>asterids</taxon>
        <taxon>campanulids</taxon>
        <taxon>Asterales</taxon>
        <taxon>Asteraceae</taxon>
        <taxon>Asteroideae</taxon>
        <taxon>Anthemideae</taxon>
        <taxon>Anthemidinae</taxon>
        <taxon>Tanacetum</taxon>
    </lineage>
</organism>
<accession>A0ABQ4YJZ1</accession>
<name>A0ABQ4YJZ1_9ASTR</name>
<protein>
    <submittedName>
        <fullName evidence="2">Uncharacterized protein</fullName>
    </submittedName>
</protein>
<gene>
    <name evidence="2" type="ORF">Tco_0728020</name>
</gene>
<proteinExistence type="predicted"/>
<evidence type="ECO:0000313" key="2">
    <source>
        <dbReference type="EMBL" id="GJS78139.1"/>
    </source>
</evidence>
<comment type="caution">
    <text evidence="2">The sequence shown here is derived from an EMBL/GenBank/DDBJ whole genome shotgun (WGS) entry which is preliminary data.</text>
</comment>
<feature type="region of interest" description="Disordered" evidence="1">
    <location>
        <begin position="74"/>
        <end position="96"/>
    </location>
</feature>
<dbReference type="Proteomes" id="UP001151760">
    <property type="component" value="Unassembled WGS sequence"/>
</dbReference>
<reference evidence="2" key="1">
    <citation type="journal article" date="2022" name="Int. J. Mol. Sci.">
        <title>Draft Genome of Tanacetum Coccineum: Genomic Comparison of Closely Related Tanacetum-Family Plants.</title>
        <authorList>
            <person name="Yamashiro T."/>
            <person name="Shiraishi A."/>
            <person name="Nakayama K."/>
            <person name="Satake H."/>
        </authorList>
    </citation>
    <scope>NUCLEOTIDE SEQUENCE</scope>
</reference>
<reference evidence="2" key="2">
    <citation type="submission" date="2022-01" db="EMBL/GenBank/DDBJ databases">
        <authorList>
            <person name="Yamashiro T."/>
            <person name="Shiraishi A."/>
            <person name="Satake H."/>
            <person name="Nakayama K."/>
        </authorList>
    </citation>
    <scope>NUCLEOTIDE SEQUENCE</scope>
</reference>
<dbReference type="EMBL" id="BQNB010010502">
    <property type="protein sequence ID" value="GJS78139.1"/>
    <property type="molecule type" value="Genomic_DNA"/>
</dbReference>
<keyword evidence="3" id="KW-1185">Reference proteome</keyword>
<sequence>MDHPVNVLFSQPFFNIQDWETKQVIAQGLCEDGLYALRDTPMALAEIVGVSRKASFELWHNRLGHLCTFLEDGPPISDAPVPESRPTDTRPSSSSP</sequence>